<organism evidence="5 6">
    <name type="scientific">Heterodermia speciosa</name>
    <dbReference type="NCBI Taxonomy" id="116794"/>
    <lineage>
        <taxon>Eukaryota</taxon>
        <taxon>Fungi</taxon>
        <taxon>Dikarya</taxon>
        <taxon>Ascomycota</taxon>
        <taxon>Pezizomycotina</taxon>
        <taxon>Lecanoromycetes</taxon>
        <taxon>OSLEUM clade</taxon>
        <taxon>Lecanoromycetidae</taxon>
        <taxon>Caliciales</taxon>
        <taxon>Physciaceae</taxon>
        <taxon>Heterodermia</taxon>
    </lineage>
</organism>
<gene>
    <name evidence="5" type="ORF">HETSPECPRED_002237</name>
</gene>
<evidence type="ECO:0000313" key="5">
    <source>
        <dbReference type="EMBL" id="CAF9914914.1"/>
    </source>
</evidence>
<dbReference type="InterPro" id="IPR041677">
    <property type="entry name" value="DNA2/NAM7_AAA_11"/>
</dbReference>
<name>A0A8H3EYN4_9LECA</name>
<keyword evidence="1" id="KW-0347">Helicase</keyword>
<dbReference type="AlphaFoldDB" id="A0A8H3EYN4"/>
<reference evidence="5" key="1">
    <citation type="submission" date="2021-03" db="EMBL/GenBank/DDBJ databases">
        <authorList>
            <person name="Tagirdzhanova G."/>
        </authorList>
    </citation>
    <scope>NUCLEOTIDE SEQUENCE</scope>
</reference>
<proteinExistence type="predicted"/>
<feature type="region of interest" description="Disordered" evidence="2">
    <location>
        <begin position="501"/>
        <end position="535"/>
    </location>
</feature>
<evidence type="ECO:0000256" key="2">
    <source>
        <dbReference type="SAM" id="MobiDB-lite"/>
    </source>
</evidence>
<dbReference type="OrthoDB" id="6513042at2759"/>
<dbReference type="Proteomes" id="UP000664521">
    <property type="component" value="Unassembled WGS sequence"/>
</dbReference>
<dbReference type="InterPro" id="IPR041679">
    <property type="entry name" value="DNA2/NAM7-like_C"/>
</dbReference>
<keyword evidence="1" id="KW-0547">Nucleotide-binding</keyword>
<dbReference type="SUPFAM" id="SSF52540">
    <property type="entry name" value="P-loop containing nucleoside triphosphate hydrolases"/>
    <property type="match status" value="1"/>
</dbReference>
<dbReference type="Pfam" id="PF13087">
    <property type="entry name" value="AAA_12"/>
    <property type="match status" value="1"/>
</dbReference>
<sequence length="614" mass="69304">MLFPIERNAVKRKTLPSGKFRQAWYRKNLNYEQMKAVSAIQTKNYGNICYLVDGPPGTGKTTTIVEAVTQLAKDPAFLGTILVAAPSDPAADTLVKSLRNHFDPRELFRLNEFSRTFSEVPEELLPHSWIDNEIFSLPPFVVLMSYRIVVTTCIGADMLVKARVTNRDLVSLEENTMRTLHPTSHASQAIQLHWAALFVDEAAQATEPDLLIPLAVVSPKVSSLCYPEPIFVLAGDYFQLGPRVHDRNTNLHVSLFERLSERSVYASHVLARHHKSHENKTNALKYVPPFTDLIRNYRSHPAILAVSSSLFYWNSLIPEATRTEALLPWKGWRGRGWPVLFSCNGGVDDCEDLNAVGRGWYNQREANKAIDHAHDLLSSGLLAAREIAVMSPFGSQVNLLRRIARLRNLWELNIGPLDAFQGLEHRAVIICTTRARSRFLAEDVQRGIGAIHDPKKFNVALTRAMQGLIVLGNPWVLGRDPCWRAFLKFCWRNELWAEDGEARDPRMPDSDEGDVAKWTPASSQVNDDGKGERLQEPQDEIVGLEAALIYKERVRREEPGIGQRARRFMGTSQDDEMWLDGIEGMKSLDLSEGKGEDLGLLGVLDDDDEREEWH</sequence>
<dbReference type="InterPro" id="IPR027417">
    <property type="entry name" value="P-loop_NTPase"/>
</dbReference>
<evidence type="ECO:0000259" key="4">
    <source>
        <dbReference type="Pfam" id="PF13087"/>
    </source>
</evidence>
<keyword evidence="6" id="KW-1185">Reference proteome</keyword>
<evidence type="ECO:0008006" key="7">
    <source>
        <dbReference type="Google" id="ProtNLM"/>
    </source>
</evidence>
<feature type="domain" description="DNA2/NAM7 helicase helicase" evidence="3">
    <location>
        <begin position="28"/>
        <end position="100"/>
    </location>
</feature>
<keyword evidence="1" id="KW-0378">Hydrolase</keyword>
<evidence type="ECO:0000259" key="3">
    <source>
        <dbReference type="Pfam" id="PF13086"/>
    </source>
</evidence>
<comment type="caution">
    <text evidence="5">The sequence shown here is derived from an EMBL/GenBank/DDBJ whole genome shotgun (WGS) entry which is preliminary data.</text>
</comment>
<dbReference type="CDD" id="cd18808">
    <property type="entry name" value="SF1_C_Upf1"/>
    <property type="match status" value="1"/>
</dbReference>
<dbReference type="EMBL" id="CAJPDS010000015">
    <property type="protein sequence ID" value="CAF9914914.1"/>
    <property type="molecule type" value="Genomic_DNA"/>
</dbReference>
<dbReference type="PANTHER" id="PTHR10887">
    <property type="entry name" value="DNA2/NAM7 HELICASE FAMILY"/>
    <property type="match status" value="1"/>
</dbReference>
<dbReference type="Gene3D" id="3.40.50.300">
    <property type="entry name" value="P-loop containing nucleotide triphosphate hydrolases"/>
    <property type="match status" value="2"/>
</dbReference>
<dbReference type="PANTHER" id="PTHR10887:SF322">
    <property type="entry name" value="HELICASE MOV-10"/>
    <property type="match status" value="1"/>
</dbReference>
<keyword evidence="1" id="KW-0067">ATP-binding</keyword>
<dbReference type="GO" id="GO:0005829">
    <property type="term" value="C:cytosol"/>
    <property type="evidence" value="ECO:0007669"/>
    <property type="project" value="TreeGrafter"/>
</dbReference>
<dbReference type="InterPro" id="IPR047187">
    <property type="entry name" value="SF1_C_Upf1"/>
</dbReference>
<feature type="domain" description="DNA2/NAM7 helicase-like C-terminal" evidence="4">
    <location>
        <begin position="291"/>
        <end position="473"/>
    </location>
</feature>
<dbReference type="Pfam" id="PF13086">
    <property type="entry name" value="AAA_11"/>
    <property type="match status" value="1"/>
</dbReference>
<accession>A0A8H3EYN4</accession>
<evidence type="ECO:0000313" key="6">
    <source>
        <dbReference type="Proteomes" id="UP000664521"/>
    </source>
</evidence>
<dbReference type="InterPro" id="IPR045055">
    <property type="entry name" value="DNA2/NAM7-like"/>
</dbReference>
<dbReference type="GO" id="GO:0004386">
    <property type="term" value="F:helicase activity"/>
    <property type="evidence" value="ECO:0007669"/>
    <property type="project" value="InterPro"/>
</dbReference>
<evidence type="ECO:0000256" key="1">
    <source>
        <dbReference type="ARBA" id="ARBA00022806"/>
    </source>
</evidence>
<dbReference type="GO" id="GO:0035194">
    <property type="term" value="P:regulatory ncRNA-mediated post-transcriptional gene silencing"/>
    <property type="evidence" value="ECO:0007669"/>
    <property type="project" value="TreeGrafter"/>
</dbReference>
<protein>
    <recommendedName>
        <fullName evidence="7">RNA helicase</fullName>
    </recommendedName>
</protein>